<dbReference type="EMBL" id="JAAGBB010000052">
    <property type="protein sequence ID" value="MBR0668269.1"/>
    <property type="molecule type" value="Genomic_DNA"/>
</dbReference>
<reference evidence="3" key="1">
    <citation type="journal article" date="2021" name="Syst. Appl. Microbiol.">
        <title>Roseomonas hellenica sp. nov., isolated from roots of wild-growing Alkanna tinctoria.</title>
        <authorList>
            <person name="Rat A."/>
            <person name="Naranjo H.D."/>
            <person name="Lebbe L."/>
            <person name="Cnockaert M."/>
            <person name="Krigas N."/>
            <person name="Grigoriadou K."/>
            <person name="Maloupa E."/>
            <person name="Willems A."/>
        </authorList>
    </citation>
    <scope>NUCLEOTIDE SEQUENCE [LARGE SCALE GENOMIC DNA]</scope>
    <source>
        <strain evidence="3">LMG 31523</strain>
    </source>
</reference>
<dbReference type="Proteomes" id="UP001196870">
    <property type="component" value="Unassembled WGS sequence"/>
</dbReference>
<evidence type="ECO:0000313" key="2">
    <source>
        <dbReference type="EMBL" id="MBR0668269.1"/>
    </source>
</evidence>
<sequence length="100" mass="10819">MPSPIETRLVRLEAVRDVTPWDRLVDQAVADWPQDALGSFLVAMASGADASRRALRKLSDTRLDELIACIRAHLPGDGSALENEATFDGDTAVTQDEGGR</sequence>
<evidence type="ECO:0000313" key="3">
    <source>
        <dbReference type="Proteomes" id="UP001196870"/>
    </source>
</evidence>
<accession>A0ABS5F6U4</accession>
<proteinExistence type="predicted"/>
<protein>
    <submittedName>
        <fullName evidence="2">Uncharacterized protein</fullName>
    </submittedName>
</protein>
<evidence type="ECO:0000256" key="1">
    <source>
        <dbReference type="SAM" id="MobiDB-lite"/>
    </source>
</evidence>
<dbReference type="RefSeq" id="WP_211856047.1">
    <property type="nucleotide sequence ID" value="NZ_JAAGBB010000052.1"/>
</dbReference>
<keyword evidence="3" id="KW-1185">Reference proteome</keyword>
<organism evidence="2 3">
    <name type="scientific">Plastoroseomonas hellenica</name>
    <dbReference type="NCBI Taxonomy" id="2687306"/>
    <lineage>
        <taxon>Bacteria</taxon>
        <taxon>Pseudomonadati</taxon>
        <taxon>Pseudomonadota</taxon>
        <taxon>Alphaproteobacteria</taxon>
        <taxon>Acetobacterales</taxon>
        <taxon>Acetobacteraceae</taxon>
        <taxon>Plastoroseomonas</taxon>
    </lineage>
</organism>
<feature type="region of interest" description="Disordered" evidence="1">
    <location>
        <begin position="81"/>
        <end position="100"/>
    </location>
</feature>
<comment type="caution">
    <text evidence="2">The sequence shown here is derived from an EMBL/GenBank/DDBJ whole genome shotgun (WGS) entry which is preliminary data.</text>
</comment>
<gene>
    <name evidence="2" type="ORF">GXW71_28210</name>
</gene>
<name>A0ABS5F6U4_9PROT</name>